<evidence type="ECO:0000313" key="2">
    <source>
        <dbReference type="Proteomes" id="UP000024635"/>
    </source>
</evidence>
<dbReference type="Proteomes" id="UP000024635">
    <property type="component" value="Unassembled WGS sequence"/>
</dbReference>
<protein>
    <submittedName>
        <fullName evidence="1">Uncharacterized protein</fullName>
    </submittedName>
</protein>
<gene>
    <name evidence="1" type="primary">Acey_s0209.g2092</name>
    <name evidence="1" type="ORF">Y032_0209g2092</name>
</gene>
<accession>A0A016SKE5</accession>
<sequence length="109" mass="12498">MSFQKIFEVDMSARKEVVEPECAESARMRMRARLKCLVGWTIKEFRRHSFFIGIDFSKIGRVVASKSAIVSINLVNLFAQGFSQGRVRRKKATCDDNKRECANVNQHKG</sequence>
<keyword evidence="2" id="KW-1185">Reference proteome</keyword>
<dbReference type="AlphaFoldDB" id="A0A016SKE5"/>
<proteinExistence type="predicted"/>
<reference evidence="2" key="1">
    <citation type="journal article" date="2015" name="Nat. Genet.">
        <title>The genome and transcriptome of the zoonotic hookworm Ancylostoma ceylanicum identify infection-specific gene families.</title>
        <authorList>
            <person name="Schwarz E.M."/>
            <person name="Hu Y."/>
            <person name="Antoshechkin I."/>
            <person name="Miller M.M."/>
            <person name="Sternberg P.W."/>
            <person name="Aroian R.V."/>
        </authorList>
    </citation>
    <scope>NUCLEOTIDE SEQUENCE</scope>
    <source>
        <strain evidence="2">HY135</strain>
    </source>
</reference>
<organism evidence="1 2">
    <name type="scientific">Ancylostoma ceylanicum</name>
    <dbReference type="NCBI Taxonomy" id="53326"/>
    <lineage>
        <taxon>Eukaryota</taxon>
        <taxon>Metazoa</taxon>
        <taxon>Ecdysozoa</taxon>
        <taxon>Nematoda</taxon>
        <taxon>Chromadorea</taxon>
        <taxon>Rhabditida</taxon>
        <taxon>Rhabditina</taxon>
        <taxon>Rhabditomorpha</taxon>
        <taxon>Strongyloidea</taxon>
        <taxon>Ancylostomatidae</taxon>
        <taxon>Ancylostomatinae</taxon>
        <taxon>Ancylostoma</taxon>
    </lineage>
</organism>
<evidence type="ECO:0000313" key="1">
    <source>
        <dbReference type="EMBL" id="EYB91168.1"/>
    </source>
</evidence>
<comment type="caution">
    <text evidence="1">The sequence shown here is derived from an EMBL/GenBank/DDBJ whole genome shotgun (WGS) entry which is preliminary data.</text>
</comment>
<dbReference type="EMBL" id="JARK01001545">
    <property type="protein sequence ID" value="EYB91168.1"/>
    <property type="molecule type" value="Genomic_DNA"/>
</dbReference>
<name>A0A016SKE5_9BILA</name>